<keyword evidence="2" id="KW-1185">Reference proteome</keyword>
<sequence length="73" mass="8296">MPSELHLIYINKRSTLRSQSFMAMKHLIKLVDLTQASHIARNKKTSSQFHNSNKTKSDVVLPVTNCTKKTQGL</sequence>
<evidence type="ECO:0000313" key="2">
    <source>
        <dbReference type="Proteomes" id="UP001153365"/>
    </source>
</evidence>
<comment type="caution">
    <text evidence="1">The sequence shown here is derived from an EMBL/GenBank/DDBJ whole genome shotgun (WGS) entry which is preliminary data.</text>
</comment>
<proteinExistence type="predicted"/>
<dbReference type="AlphaFoldDB" id="A0AAV0AUZ1"/>
<dbReference type="EMBL" id="CALTRL010001790">
    <property type="protein sequence ID" value="CAH7673730.1"/>
    <property type="molecule type" value="Genomic_DNA"/>
</dbReference>
<organism evidence="1 2">
    <name type="scientific">Phakopsora pachyrhizi</name>
    <name type="common">Asian soybean rust disease fungus</name>
    <dbReference type="NCBI Taxonomy" id="170000"/>
    <lineage>
        <taxon>Eukaryota</taxon>
        <taxon>Fungi</taxon>
        <taxon>Dikarya</taxon>
        <taxon>Basidiomycota</taxon>
        <taxon>Pucciniomycotina</taxon>
        <taxon>Pucciniomycetes</taxon>
        <taxon>Pucciniales</taxon>
        <taxon>Phakopsoraceae</taxon>
        <taxon>Phakopsora</taxon>
    </lineage>
</organism>
<gene>
    <name evidence="1" type="ORF">PPACK8108_LOCUS8617</name>
</gene>
<reference evidence="1" key="1">
    <citation type="submission" date="2022-06" db="EMBL/GenBank/DDBJ databases">
        <authorList>
            <consortium name="SYNGENTA / RWTH Aachen University"/>
        </authorList>
    </citation>
    <scope>NUCLEOTIDE SEQUENCE</scope>
</reference>
<evidence type="ECO:0000313" key="1">
    <source>
        <dbReference type="EMBL" id="CAH7673730.1"/>
    </source>
</evidence>
<name>A0AAV0AUZ1_PHAPC</name>
<accession>A0AAV0AUZ1</accession>
<dbReference type="Proteomes" id="UP001153365">
    <property type="component" value="Unassembled WGS sequence"/>
</dbReference>
<protein>
    <submittedName>
        <fullName evidence="1">Uncharacterized protein</fullName>
    </submittedName>
</protein>